<feature type="compositionally biased region" description="Polar residues" evidence="6">
    <location>
        <begin position="325"/>
        <end position="334"/>
    </location>
</feature>
<feature type="region of interest" description="Disordered" evidence="6">
    <location>
        <begin position="325"/>
        <end position="351"/>
    </location>
</feature>
<protein>
    <submittedName>
        <fullName evidence="9">TIF1B factor</fullName>
    </submittedName>
</protein>
<dbReference type="Pfam" id="PF00643">
    <property type="entry name" value="zf-B_box"/>
    <property type="match status" value="2"/>
</dbReference>
<dbReference type="PROSITE" id="PS00518">
    <property type="entry name" value="ZF_RING_1"/>
    <property type="match status" value="1"/>
</dbReference>
<comment type="caution">
    <text evidence="9">The sequence shown here is derived from an EMBL/GenBank/DDBJ whole genome shotgun (WGS) entry which is preliminary data.</text>
</comment>
<dbReference type="InterPro" id="IPR003649">
    <property type="entry name" value="Bbox_C"/>
</dbReference>
<evidence type="ECO:0000256" key="3">
    <source>
        <dbReference type="ARBA" id="ARBA00022771"/>
    </source>
</evidence>
<evidence type="ECO:0000256" key="1">
    <source>
        <dbReference type="ARBA" id="ARBA00004123"/>
    </source>
</evidence>
<dbReference type="GO" id="GO:0005634">
    <property type="term" value="C:nucleus"/>
    <property type="evidence" value="ECO:0007669"/>
    <property type="project" value="UniProtKB-SubCell"/>
</dbReference>
<keyword evidence="3 5" id="KW-0863">Zinc-finger</keyword>
<feature type="domain" description="B box-type" evidence="8">
    <location>
        <begin position="76"/>
        <end position="118"/>
    </location>
</feature>
<dbReference type="Gene3D" id="3.30.160.60">
    <property type="entry name" value="Classic Zinc Finger"/>
    <property type="match status" value="1"/>
</dbReference>
<dbReference type="GO" id="GO:0008270">
    <property type="term" value="F:zinc ion binding"/>
    <property type="evidence" value="ECO:0007669"/>
    <property type="project" value="UniProtKB-KW"/>
</dbReference>
<dbReference type="Proteomes" id="UP000544127">
    <property type="component" value="Unassembled WGS sequence"/>
</dbReference>
<reference evidence="9 10" key="1">
    <citation type="submission" date="2019-09" db="EMBL/GenBank/DDBJ databases">
        <title>Bird 10,000 Genomes (B10K) Project - Family phase.</title>
        <authorList>
            <person name="Zhang G."/>
        </authorList>
    </citation>
    <scope>NUCLEOTIDE SEQUENCE [LARGE SCALE GENOMIC DNA]</scope>
    <source>
        <strain evidence="9">B10K-DU-012-37</strain>
    </source>
</reference>
<dbReference type="PANTHER" id="PTHR45915">
    <property type="entry name" value="TRANSCRIPTION INTERMEDIARY FACTOR"/>
    <property type="match status" value="1"/>
</dbReference>
<dbReference type="Pfam" id="PF14634">
    <property type="entry name" value="zf-RING_5"/>
    <property type="match status" value="1"/>
</dbReference>
<feature type="domain" description="RING-type" evidence="7">
    <location>
        <begin position="7"/>
        <end position="48"/>
    </location>
</feature>
<dbReference type="SMART" id="SM00184">
    <property type="entry name" value="RING"/>
    <property type="match status" value="1"/>
</dbReference>
<dbReference type="SMART" id="SM00502">
    <property type="entry name" value="BBC"/>
    <property type="match status" value="1"/>
</dbReference>
<sequence>LDLLERCGACGQRLQANREPRLLPCLHSVCRGCLRGEEAAAIACPVCHQQFPLSEVVANYFLTEPAPSGRAGGQCCTSCEDNAAATSFCEDCWEPLCETCVEAHQRVRVTRDHAVRPAGSGHSNGKDQATRCPEHKQELLELFCATCEELTCRHCQLQAHKDHQCQLLEDAVRNQRKQLSTLVKRLGEQHSQLQHSSKEVRGLIRQVSDGQKRLQVEVKMAILQVMKELNKRGRVLLSDAQKVAEGQQEQLERQHGAMVELQRQQEHILRFSSWALGSDNGSALLLCRKLLHFQLHQSLKRSVAPVEPQGILKFHWDSQAWTRSAETFGGSSTPPGECRETWGPKSPLSNP</sequence>
<dbReference type="InterPro" id="IPR013083">
    <property type="entry name" value="Znf_RING/FYVE/PHD"/>
</dbReference>
<dbReference type="InterPro" id="IPR017907">
    <property type="entry name" value="Znf_RING_CS"/>
</dbReference>
<dbReference type="InterPro" id="IPR000315">
    <property type="entry name" value="Znf_B-box"/>
</dbReference>
<comment type="subcellular location">
    <subcellularLocation>
        <location evidence="1">Nucleus</location>
    </subcellularLocation>
</comment>
<evidence type="ECO:0000256" key="2">
    <source>
        <dbReference type="ARBA" id="ARBA00022723"/>
    </source>
</evidence>
<dbReference type="InterPro" id="IPR001841">
    <property type="entry name" value="Znf_RING"/>
</dbReference>
<evidence type="ECO:0000313" key="9">
    <source>
        <dbReference type="EMBL" id="NWU99480.1"/>
    </source>
</evidence>
<organism evidence="9 10">
    <name type="scientific">Upupa epops</name>
    <name type="common">Eurasian hoopoe</name>
    <dbReference type="NCBI Taxonomy" id="57439"/>
    <lineage>
        <taxon>Eukaryota</taxon>
        <taxon>Metazoa</taxon>
        <taxon>Chordata</taxon>
        <taxon>Craniata</taxon>
        <taxon>Vertebrata</taxon>
        <taxon>Euteleostomi</taxon>
        <taxon>Archelosauria</taxon>
        <taxon>Archosauria</taxon>
        <taxon>Dinosauria</taxon>
        <taxon>Saurischia</taxon>
        <taxon>Theropoda</taxon>
        <taxon>Coelurosauria</taxon>
        <taxon>Aves</taxon>
        <taxon>Neognathae</taxon>
        <taxon>Neoaves</taxon>
        <taxon>Telluraves</taxon>
        <taxon>Coraciimorphae</taxon>
        <taxon>Bucerotiformes</taxon>
        <taxon>Upupidae</taxon>
        <taxon>Upupa</taxon>
    </lineage>
</organism>
<keyword evidence="2" id="KW-0479">Metal-binding</keyword>
<evidence type="ECO:0000313" key="10">
    <source>
        <dbReference type="Proteomes" id="UP000544127"/>
    </source>
</evidence>
<name>A0A7K6BAV4_UPUEP</name>
<evidence type="ECO:0000259" key="8">
    <source>
        <dbReference type="PROSITE" id="PS50119"/>
    </source>
</evidence>
<feature type="non-terminal residue" evidence="9">
    <location>
        <position position="1"/>
    </location>
</feature>
<accession>A0A7K6BAV4</accession>
<proteinExistence type="predicted"/>
<feature type="domain" description="B box-type" evidence="8">
    <location>
        <begin position="127"/>
        <end position="168"/>
    </location>
</feature>
<dbReference type="OrthoDB" id="1870062at2759"/>
<feature type="non-terminal residue" evidence="9">
    <location>
        <position position="351"/>
    </location>
</feature>
<dbReference type="PANTHER" id="PTHR45915:SF8">
    <property type="entry name" value="TRIPARTITE MOTIF CONTAINING 28"/>
    <property type="match status" value="1"/>
</dbReference>
<dbReference type="SMART" id="SM00336">
    <property type="entry name" value="BBOX"/>
    <property type="match status" value="2"/>
</dbReference>
<evidence type="ECO:0000256" key="6">
    <source>
        <dbReference type="SAM" id="MobiDB-lite"/>
    </source>
</evidence>
<gene>
    <name evidence="9" type="primary">Trim28_0</name>
    <name evidence="9" type="ORF">UPUEPO_R13529</name>
</gene>
<dbReference type="PROSITE" id="PS50089">
    <property type="entry name" value="ZF_RING_2"/>
    <property type="match status" value="1"/>
</dbReference>
<dbReference type="GO" id="GO:0000785">
    <property type="term" value="C:chromatin"/>
    <property type="evidence" value="ECO:0007669"/>
    <property type="project" value="TreeGrafter"/>
</dbReference>
<keyword evidence="10" id="KW-1185">Reference proteome</keyword>
<dbReference type="PROSITE" id="PS50119">
    <property type="entry name" value="ZF_BBOX"/>
    <property type="match status" value="2"/>
</dbReference>
<evidence type="ECO:0000256" key="4">
    <source>
        <dbReference type="ARBA" id="ARBA00022833"/>
    </source>
</evidence>
<dbReference type="SUPFAM" id="SSF57845">
    <property type="entry name" value="B-box zinc-binding domain"/>
    <property type="match status" value="1"/>
</dbReference>
<dbReference type="Gene3D" id="3.30.40.10">
    <property type="entry name" value="Zinc/RING finger domain, C3HC4 (zinc finger)"/>
    <property type="match status" value="1"/>
</dbReference>
<evidence type="ECO:0000259" key="7">
    <source>
        <dbReference type="PROSITE" id="PS50089"/>
    </source>
</evidence>
<dbReference type="SUPFAM" id="SSF57850">
    <property type="entry name" value="RING/U-box"/>
    <property type="match status" value="1"/>
</dbReference>
<keyword evidence="4" id="KW-0862">Zinc</keyword>
<evidence type="ECO:0000256" key="5">
    <source>
        <dbReference type="PROSITE-ProRule" id="PRU00024"/>
    </source>
</evidence>
<dbReference type="AlphaFoldDB" id="A0A7K6BAV4"/>
<dbReference type="EMBL" id="VZRI01011621">
    <property type="protein sequence ID" value="NWU99480.1"/>
    <property type="molecule type" value="Genomic_DNA"/>
</dbReference>